<reference evidence="1" key="1">
    <citation type="submission" date="2014-09" db="EMBL/GenBank/DDBJ databases">
        <authorList>
            <person name="Magalhaes I.L.F."/>
            <person name="Oliveira U."/>
            <person name="Santos F.R."/>
            <person name="Vidigal T.H.D.A."/>
            <person name="Brescovit A.D."/>
            <person name="Santos A.J."/>
        </authorList>
    </citation>
    <scope>NUCLEOTIDE SEQUENCE</scope>
    <source>
        <tissue evidence="1">Shoot tissue taken approximately 20 cm above the soil surface</tissue>
    </source>
</reference>
<protein>
    <submittedName>
        <fullName evidence="1">Uncharacterized protein</fullName>
    </submittedName>
</protein>
<proteinExistence type="predicted"/>
<name>A0A0A9AAX8_ARUDO</name>
<evidence type="ECO:0000313" key="1">
    <source>
        <dbReference type="EMBL" id="JAD44207.1"/>
    </source>
</evidence>
<sequence>MNYTQCELTFSKQ</sequence>
<accession>A0A0A9AAX8</accession>
<reference evidence="1" key="2">
    <citation type="journal article" date="2015" name="Data Brief">
        <title>Shoot transcriptome of the giant reed, Arundo donax.</title>
        <authorList>
            <person name="Barrero R.A."/>
            <person name="Guerrero F.D."/>
            <person name="Moolhuijzen P."/>
            <person name="Goolsby J.A."/>
            <person name="Tidwell J."/>
            <person name="Bellgard S.E."/>
            <person name="Bellgard M.I."/>
        </authorList>
    </citation>
    <scope>NUCLEOTIDE SEQUENCE</scope>
    <source>
        <tissue evidence="1">Shoot tissue taken approximately 20 cm above the soil surface</tissue>
    </source>
</reference>
<organism evidence="1">
    <name type="scientific">Arundo donax</name>
    <name type="common">Giant reed</name>
    <name type="synonym">Donax arundinaceus</name>
    <dbReference type="NCBI Taxonomy" id="35708"/>
    <lineage>
        <taxon>Eukaryota</taxon>
        <taxon>Viridiplantae</taxon>
        <taxon>Streptophyta</taxon>
        <taxon>Embryophyta</taxon>
        <taxon>Tracheophyta</taxon>
        <taxon>Spermatophyta</taxon>
        <taxon>Magnoliopsida</taxon>
        <taxon>Liliopsida</taxon>
        <taxon>Poales</taxon>
        <taxon>Poaceae</taxon>
        <taxon>PACMAD clade</taxon>
        <taxon>Arundinoideae</taxon>
        <taxon>Arundineae</taxon>
        <taxon>Arundo</taxon>
    </lineage>
</organism>
<dbReference type="EMBL" id="GBRH01253688">
    <property type="protein sequence ID" value="JAD44207.1"/>
    <property type="molecule type" value="Transcribed_RNA"/>
</dbReference>